<reference evidence="1 3" key="1">
    <citation type="submission" date="2017-11" db="EMBL/GenBank/DDBJ databases">
        <title>The genome of Rhizophagus clarus HR1 reveals common genetic basis of auxotrophy among arbuscular mycorrhizal fungi.</title>
        <authorList>
            <person name="Kobayashi Y."/>
        </authorList>
    </citation>
    <scope>NUCLEOTIDE SEQUENCE [LARGE SCALE GENOMIC DNA]</scope>
    <source>
        <strain evidence="1 3">HR1</strain>
    </source>
</reference>
<organism evidence="1 3">
    <name type="scientific">Rhizophagus clarus</name>
    <dbReference type="NCBI Taxonomy" id="94130"/>
    <lineage>
        <taxon>Eukaryota</taxon>
        <taxon>Fungi</taxon>
        <taxon>Fungi incertae sedis</taxon>
        <taxon>Mucoromycota</taxon>
        <taxon>Glomeromycotina</taxon>
        <taxon>Glomeromycetes</taxon>
        <taxon>Glomerales</taxon>
        <taxon>Glomeraceae</taxon>
        <taxon>Rhizophagus</taxon>
    </lineage>
</organism>
<gene>
    <name evidence="2" type="ORF">RCL2_002953000</name>
    <name evidence="1" type="ORF">RclHR1_19030003</name>
</gene>
<reference evidence="2" key="2">
    <citation type="submission" date="2019-10" db="EMBL/GenBank/DDBJ databases">
        <title>Conservation and host-specific expression of non-tandemly repeated heterogenous ribosome RNA gene in arbuscular mycorrhizal fungi.</title>
        <authorList>
            <person name="Maeda T."/>
            <person name="Kobayashi Y."/>
            <person name="Nakagawa T."/>
            <person name="Ezawa T."/>
            <person name="Yamaguchi K."/>
            <person name="Bino T."/>
            <person name="Nishimoto Y."/>
            <person name="Shigenobu S."/>
            <person name="Kawaguchi M."/>
        </authorList>
    </citation>
    <scope>NUCLEOTIDE SEQUENCE</scope>
    <source>
        <strain evidence="2">HR1</strain>
    </source>
</reference>
<evidence type="ECO:0000313" key="3">
    <source>
        <dbReference type="Proteomes" id="UP000247702"/>
    </source>
</evidence>
<dbReference type="Proteomes" id="UP000615446">
    <property type="component" value="Unassembled WGS sequence"/>
</dbReference>
<dbReference type="Proteomes" id="UP000247702">
    <property type="component" value="Unassembled WGS sequence"/>
</dbReference>
<protein>
    <submittedName>
        <fullName evidence="1">Uncharacterized protein</fullName>
    </submittedName>
</protein>
<comment type="caution">
    <text evidence="1">The sequence shown here is derived from an EMBL/GenBank/DDBJ whole genome shotgun (WGS) entry which is preliminary data.</text>
</comment>
<evidence type="ECO:0000313" key="1">
    <source>
        <dbReference type="EMBL" id="GBB91677.1"/>
    </source>
</evidence>
<proteinExistence type="predicted"/>
<name>A0A2Z6QNH2_9GLOM</name>
<dbReference type="AlphaFoldDB" id="A0A2Z6QNH2"/>
<keyword evidence="3" id="KW-1185">Reference proteome</keyword>
<dbReference type="OrthoDB" id="2445957at2759"/>
<sequence>MNTGKSSNSSSSKNSLQQKKLDYFGITNNFVQGKGKSTAHTVIQSENLLAKRTRDENAEQKIAEISQNLEGLSGKILLKKILEDKSYDLFDDNKHVYCQSCQKLITLHRFSDGTRLKEHIITPTHIENYQKITQEIESKRMRTTFLTSFFNKINNNYNTPIMNIDLTEPVEDQPTNIPLTLKMVSKDLEQRSTVC</sequence>
<dbReference type="EMBL" id="BEXD01001006">
    <property type="protein sequence ID" value="GBB91677.1"/>
    <property type="molecule type" value="Genomic_DNA"/>
</dbReference>
<dbReference type="EMBL" id="BLAL01000319">
    <property type="protein sequence ID" value="GET03183.1"/>
    <property type="molecule type" value="Genomic_DNA"/>
</dbReference>
<accession>A0A2Z6QNH2</accession>
<evidence type="ECO:0000313" key="2">
    <source>
        <dbReference type="EMBL" id="GET03183.1"/>
    </source>
</evidence>